<proteinExistence type="predicted"/>
<dbReference type="Proteomes" id="UP001596434">
    <property type="component" value="Unassembled WGS sequence"/>
</dbReference>
<protein>
    <submittedName>
        <fullName evidence="2">Uncharacterized protein</fullName>
    </submittedName>
</protein>
<evidence type="ECO:0000256" key="1">
    <source>
        <dbReference type="SAM" id="MobiDB-lite"/>
    </source>
</evidence>
<sequence length="328" mass="35564">MHRREYLRGALGALTAATSGLAGCSESDSAATTPAATATETATDTTTRTATGTATSTPAPTVDDRSLAPYRSWLVAPTPVTPYTYEFTHLSLSAVRADAADSFATALDRYWRQRTESYFGFTVPVTALDAVLTVNHSRVANESYRVAGGSFDPTTLRDTLTEAGFAADGYVDDIQRFVRTTDGQLRVVGLHPDVLVSIGADAAATTPLETALDQHRDGDIRVDEDEDLAALVDHFGTADYVTGRELQPADEDYPLSKAVATGRRLDVQESTAWAERTYVLPSEATIDREAVEEEIRTRHVGQPVEEFRREGRFVTVAGEVENSLIRLL</sequence>
<name>A0ABD5ZV88_9EURY</name>
<dbReference type="AlphaFoldDB" id="A0ABD5ZV88"/>
<feature type="compositionally biased region" description="Low complexity" evidence="1">
    <location>
        <begin position="30"/>
        <end position="61"/>
    </location>
</feature>
<dbReference type="GeneID" id="96952908"/>
<dbReference type="EMBL" id="JBHTAT010000001">
    <property type="protein sequence ID" value="MFC7254590.1"/>
    <property type="molecule type" value="Genomic_DNA"/>
</dbReference>
<comment type="caution">
    <text evidence="2">The sequence shown here is derived from an EMBL/GenBank/DDBJ whole genome shotgun (WGS) entry which is preliminary data.</text>
</comment>
<reference evidence="2 3" key="1">
    <citation type="journal article" date="2019" name="Int. J. Syst. Evol. Microbiol.">
        <title>The Global Catalogue of Microorganisms (GCM) 10K type strain sequencing project: providing services to taxonomists for standard genome sequencing and annotation.</title>
        <authorList>
            <consortium name="The Broad Institute Genomics Platform"/>
            <consortium name="The Broad Institute Genome Sequencing Center for Infectious Disease"/>
            <person name="Wu L."/>
            <person name="Ma J."/>
        </authorList>
    </citation>
    <scope>NUCLEOTIDE SEQUENCE [LARGE SCALE GENOMIC DNA]</scope>
    <source>
        <strain evidence="2 3">GX21</strain>
    </source>
</reference>
<feature type="region of interest" description="Disordered" evidence="1">
    <location>
        <begin position="23"/>
        <end position="62"/>
    </location>
</feature>
<evidence type="ECO:0000313" key="3">
    <source>
        <dbReference type="Proteomes" id="UP001596434"/>
    </source>
</evidence>
<gene>
    <name evidence="2" type="ORF">ACFQKE_04620</name>
</gene>
<accession>A0ABD5ZV88</accession>
<dbReference type="RefSeq" id="WP_379702793.1">
    <property type="nucleotide sequence ID" value="NZ_JBHTAT010000001.1"/>
</dbReference>
<evidence type="ECO:0000313" key="2">
    <source>
        <dbReference type="EMBL" id="MFC7254590.1"/>
    </source>
</evidence>
<keyword evidence="3" id="KW-1185">Reference proteome</keyword>
<organism evidence="2 3">
    <name type="scientific">Haloplanus litoreus</name>
    <dbReference type="NCBI Taxonomy" id="767515"/>
    <lineage>
        <taxon>Archaea</taxon>
        <taxon>Methanobacteriati</taxon>
        <taxon>Methanobacteriota</taxon>
        <taxon>Stenosarchaea group</taxon>
        <taxon>Halobacteria</taxon>
        <taxon>Halobacteriales</taxon>
        <taxon>Haloferacaceae</taxon>
        <taxon>Haloplanus</taxon>
    </lineage>
</organism>
<dbReference type="PROSITE" id="PS51257">
    <property type="entry name" value="PROKAR_LIPOPROTEIN"/>
    <property type="match status" value="1"/>
</dbReference>